<dbReference type="SMART" id="SM00530">
    <property type="entry name" value="HTH_XRE"/>
    <property type="match status" value="1"/>
</dbReference>
<dbReference type="CDD" id="cd00093">
    <property type="entry name" value="HTH_XRE"/>
    <property type="match status" value="1"/>
</dbReference>
<keyword evidence="3" id="KW-0804">Transcription</keyword>
<dbReference type="InterPro" id="IPR036286">
    <property type="entry name" value="LexA/Signal_pep-like_sf"/>
</dbReference>
<dbReference type="SUPFAM" id="SSF51306">
    <property type="entry name" value="LexA/Signal peptidase"/>
    <property type="match status" value="1"/>
</dbReference>
<dbReference type="Pfam" id="PF01381">
    <property type="entry name" value="HTH_3"/>
    <property type="match status" value="1"/>
</dbReference>
<name>A0AAP9YJ09_9GAMM</name>
<gene>
    <name evidence="5" type="ORF">GKQ51_11390</name>
</gene>
<organism evidence="5 6">
    <name type="scientific">Azotobacter chroococcum</name>
    <dbReference type="NCBI Taxonomy" id="353"/>
    <lineage>
        <taxon>Bacteria</taxon>
        <taxon>Pseudomonadati</taxon>
        <taxon>Pseudomonadota</taxon>
        <taxon>Gammaproteobacteria</taxon>
        <taxon>Pseudomonadales</taxon>
        <taxon>Pseudomonadaceae</taxon>
        <taxon>Azotobacter</taxon>
    </lineage>
</organism>
<dbReference type="PANTHER" id="PTHR40661:SF3">
    <property type="entry name" value="FELS-1 PROPHAGE TRANSCRIPTIONAL REGULATOR"/>
    <property type="match status" value="1"/>
</dbReference>
<dbReference type="Pfam" id="PF00717">
    <property type="entry name" value="Peptidase_S24"/>
    <property type="match status" value="1"/>
</dbReference>
<evidence type="ECO:0000256" key="1">
    <source>
        <dbReference type="ARBA" id="ARBA00023015"/>
    </source>
</evidence>
<dbReference type="AlphaFoldDB" id="A0AAP9YJ09"/>
<dbReference type="CDD" id="cd06529">
    <property type="entry name" value="S24_LexA-like"/>
    <property type="match status" value="1"/>
</dbReference>
<sequence length="313" mass="34680">MNKTARRELTDEERAECARLKAVYEKRKAEAKDRGEKLTQADVGDACGWKSGQSAVNQYFNGKVPLNVEAILKLSEVLGFKPVEVSPRLSAEIIRIAQAAPMASSPPADNPKPKEAAAAKVMEMLQKHREGLSAAAQQRIADAVADSLREQGPATSQPSDVIIADFLPPAPAGDAIRIAHYDVRTALGSGQLVPDYPEIMPDLVVSKQHLQELGVIYKDPSHLKMLTGYGQSMAPTIQHLDPMIVDVSIREFEGDGIYSFVWQGHFYTKRLQVADAEHFEMISDNPNHKDRMIRIEDTYIQARVLLVWNAKKL</sequence>
<keyword evidence="1" id="KW-0805">Transcription regulation</keyword>
<evidence type="ECO:0000259" key="4">
    <source>
        <dbReference type="PROSITE" id="PS50943"/>
    </source>
</evidence>
<evidence type="ECO:0000313" key="5">
    <source>
        <dbReference type="EMBL" id="QQE90892.1"/>
    </source>
</evidence>
<dbReference type="GO" id="GO:0003677">
    <property type="term" value="F:DNA binding"/>
    <property type="evidence" value="ECO:0007669"/>
    <property type="project" value="UniProtKB-KW"/>
</dbReference>
<dbReference type="SUPFAM" id="SSF47413">
    <property type="entry name" value="lambda repressor-like DNA-binding domains"/>
    <property type="match status" value="1"/>
</dbReference>
<dbReference type="Gene3D" id="2.10.109.10">
    <property type="entry name" value="Umud Fragment, subunit A"/>
    <property type="match status" value="1"/>
</dbReference>
<dbReference type="PANTHER" id="PTHR40661">
    <property type="match status" value="1"/>
</dbReference>
<dbReference type="InterPro" id="IPR039418">
    <property type="entry name" value="LexA-like"/>
</dbReference>
<dbReference type="PROSITE" id="PS50943">
    <property type="entry name" value="HTH_CROC1"/>
    <property type="match status" value="1"/>
</dbReference>
<dbReference type="EMBL" id="CP066310">
    <property type="protein sequence ID" value="QQE90892.1"/>
    <property type="molecule type" value="Genomic_DNA"/>
</dbReference>
<reference evidence="5 6" key="1">
    <citation type="submission" date="2020-12" db="EMBL/GenBank/DDBJ databases">
        <title>Genomic Analysis and Response surface optimization of nitrogen-fixing conditions for A. chroococcum strain HR1, Isolation from rhizosphere soil.</title>
        <authorList>
            <person name="Li J."/>
            <person name="Yang H."/>
            <person name="Liu H."/>
            <person name="Wang C."/>
            <person name="Tian Y."/>
            <person name="Lu X.Y."/>
        </authorList>
    </citation>
    <scope>NUCLEOTIDE SEQUENCE [LARGE SCALE GENOMIC DNA]</scope>
    <source>
        <strain evidence="5 6">HR1</strain>
    </source>
</reference>
<dbReference type="InterPro" id="IPR015927">
    <property type="entry name" value="Peptidase_S24_S26A/B/C"/>
</dbReference>
<feature type="domain" description="HTH cro/C1-type" evidence="4">
    <location>
        <begin position="37"/>
        <end position="85"/>
    </location>
</feature>
<dbReference type="Proteomes" id="UP000596192">
    <property type="component" value="Chromosome"/>
</dbReference>
<proteinExistence type="predicted"/>
<dbReference type="InterPro" id="IPR001387">
    <property type="entry name" value="Cro/C1-type_HTH"/>
</dbReference>
<evidence type="ECO:0000256" key="2">
    <source>
        <dbReference type="ARBA" id="ARBA00023125"/>
    </source>
</evidence>
<evidence type="ECO:0000256" key="3">
    <source>
        <dbReference type="ARBA" id="ARBA00023163"/>
    </source>
</evidence>
<evidence type="ECO:0000313" key="6">
    <source>
        <dbReference type="Proteomes" id="UP000596192"/>
    </source>
</evidence>
<keyword evidence="2" id="KW-0238">DNA-binding</keyword>
<accession>A0AAP9YJ09</accession>
<protein>
    <submittedName>
        <fullName evidence="5">Helix-turn-helix domain-containing protein</fullName>
    </submittedName>
</protein>
<dbReference type="Gene3D" id="1.10.260.40">
    <property type="entry name" value="lambda repressor-like DNA-binding domains"/>
    <property type="match status" value="1"/>
</dbReference>
<dbReference type="InterPro" id="IPR010982">
    <property type="entry name" value="Lambda_DNA-bd_dom_sf"/>
</dbReference>